<organism evidence="3 4">
    <name type="scientific">Ectocarpus siliculosus</name>
    <name type="common">Brown alga</name>
    <name type="synonym">Conferva siliculosa</name>
    <dbReference type="NCBI Taxonomy" id="2880"/>
    <lineage>
        <taxon>Eukaryota</taxon>
        <taxon>Sar</taxon>
        <taxon>Stramenopiles</taxon>
        <taxon>Ochrophyta</taxon>
        <taxon>PX clade</taxon>
        <taxon>Phaeophyceae</taxon>
        <taxon>Ectocarpales</taxon>
        <taxon>Ectocarpaceae</taxon>
        <taxon>Ectocarpus</taxon>
    </lineage>
</organism>
<evidence type="ECO:0000313" key="3">
    <source>
        <dbReference type="EMBL" id="CBJ30244.1"/>
    </source>
</evidence>
<dbReference type="CDD" id="cd00170">
    <property type="entry name" value="SEC14"/>
    <property type="match status" value="1"/>
</dbReference>
<dbReference type="Proteomes" id="UP000002630">
    <property type="component" value="Linkage Group LG04"/>
</dbReference>
<dbReference type="EMBL" id="FN649729">
    <property type="protein sequence ID" value="CBJ30244.1"/>
    <property type="molecule type" value="Genomic_DNA"/>
</dbReference>
<evidence type="ECO:0000256" key="1">
    <source>
        <dbReference type="SAM" id="MobiDB-lite"/>
    </source>
</evidence>
<dbReference type="Gene3D" id="3.40.525.10">
    <property type="entry name" value="CRAL-TRIO lipid binding domain"/>
    <property type="match status" value="1"/>
</dbReference>
<dbReference type="SUPFAM" id="SSF46938">
    <property type="entry name" value="CRAL/TRIO N-terminal domain"/>
    <property type="match status" value="1"/>
</dbReference>
<dbReference type="Pfam" id="PF00650">
    <property type="entry name" value="CRAL_TRIO"/>
    <property type="match status" value="1"/>
</dbReference>
<keyword evidence="4" id="KW-1185">Reference proteome</keyword>
<evidence type="ECO:0000259" key="2">
    <source>
        <dbReference type="PROSITE" id="PS50191"/>
    </source>
</evidence>
<accession>D7FNX5</accession>
<evidence type="ECO:0000313" key="4">
    <source>
        <dbReference type="Proteomes" id="UP000002630"/>
    </source>
</evidence>
<dbReference type="InterPro" id="IPR036865">
    <property type="entry name" value="CRAL-TRIO_dom_sf"/>
</dbReference>
<dbReference type="PANTHER" id="PTHR46277:SF3">
    <property type="entry name" value="BINDING PROTEIN, PUTATIVE-RELATED"/>
    <property type="match status" value="1"/>
</dbReference>
<feature type="region of interest" description="Disordered" evidence="1">
    <location>
        <begin position="1"/>
        <end position="104"/>
    </location>
</feature>
<sequence>MAMARALGRVLRGNRRSRLNSGATPQHKKNTSRAADGGVGGLLRRWRARQGQGRGRRHPDPADGHLAAATDEVGKKTKAEAGGGAGKHRASIRESGGEVQANGDPAAASTATAVAVVAVTGDGGSGVRSANSSFVVNEGICVGVDGSGPALRPGKYDGEDVSPEAWTKVGELRARAERSDPNAGEEEKGLHTWLATGGGEGRTGLTDMDLLRFVMFRHGDVDAAWRQLKRAAAWRQERRVEAVLSEQQWSRHKELQAEIFWVGRDKDGRPTMVLRSIAHNPGAIDSEEFQRYFLFLLEQGRQLWGLGAVQQLNIIVDRVGAGIKNQDPLLLQSMLPVFRDAYPDIVFRCYVAPTSWIFRFVWIIAARLVDNRQRKRVLLLSSNWQDRLLEDFDASVLPPHLGGTMVDYPPPQPPKM</sequence>
<dbReference type="InterPro" id="IPR036273">
    <property type="entry name" value="CRAL/TRIO_N_dom_sf"/>
</dbReference>
<dbReference type="EMBL" id="FN648312">
    <property type="protein sequence ID" value="CBJ30244.1"/>
    <property type="molecule type" value="Genomic_DNA"/>
</dbReference>
<reference evidence="3 4" key="1">
    <citation type="journal article" date="2010" name="Nature">
        <title>The Ectocarpus genome and the independent evolution of multicellularity in brown algae.</title>
        <authorList>
            <person name="Cock J.M."/>
            <person name="Sterck L."/>
            <person name="Rouze P."/>
            <person name="Scornet D."/>
            <person name="Allen A.E."/>
            <person name="Amoutzias G."/>
            <person name="Anthouard V."/>
            <person name="Artiguenave F."/>
            <person name="Aury J.M."/>
            <person name="Badger J.H."/>
            <person name="Beszteri B."/>
            <person name="Billiau K."/>
            <person name="Bonnet E."/>
            <person name="Bothwell J.H."/>
            <person name="Bowler C."/>
            <person name="Boyen C."/>
            <person name="Brownlee C."/>
            <person name="Carrano C.J."/>
            <person name="Charrier B."/>
            <person name="Cho G.Y."/>
            <person name="Coelho S.M."/>
            <person name="Collen J."/>
            <person name="Corre E."/>
            <person name="Da Silva C."/>
            <person name="Delage L."/>
            <person name="Delaroque N."/>
            <person name="Dittami S.M."/>
            <person name="Doulbeau S."/>
            <person name="Elias M."/>
            <person name="Farnham G."/>
            <person name="Gachon C.M."/>
            <person name="Gschloessl B."/>
            <person name="Heesch S."/>
            <person name="Jabbari K."/>
            <person name="Jubin C."/>
            <person name="Kawai H."/>
            <person name="Kimura K."/>
            <person name="Kloareg B."/>
            <person name="Kupper F.C."/>
            <person name="Lang D."/>
            <person name="Le Bail A."/>
            <person name="Leblanc C."/>
            <person name="Lerouge P."/>
            <person name="Lohr M."/>
            <person name="Lopez P.J."/>
            <person name="Martens C."/>
            <person name="Maumus F."/>
            <person name="Michel G."/>
            <person name="Miranda-Saavedra D."/>
            <person name="Morales J."/>
            <person name="Moreau H."/>
            <person name="Motomura T."/>
            <person name="Nagasato C."/>
            <person name="Napoli C.A."/>
            <person name="Nelson D.R."/>
            <person name="Nyvall-Collen P."/>
            <person name="Peters A.F."/>
            <person name="Pommier C."/>
            <person name="Potin P."/>
            <person name="Poulain J."/>
            <person name="Quesneville H."/>
            <person name="Read B."/>
            <person name="Rensing S.A."/>
            <person name="Ritter A."/>
            <person name="Rousvoal S."/>
            <person name="Samanta M."/>
            <person name="Samson G."/>
            <person name="Schroeder D.C."/>
            <person name="Segurens B."/>
            <person name="Strittmatter M."/>
            <person name="Tonon T."/>
            <person name="Tregear J.W."/>
            <person name="Valentin K."/>
            <person name="von Dassow P."/>
            <person name="Yamagishi T."/>
            <person name="Van de Peer Y."/>
            <person name="Wincker P."/>
        </authorList>
    </citation>
    <scope>NUCLEOTIDE SEQUENCE [LARGE SCALE GENOMIC DNA]</scope>
    <source>
        <strain evidence="4">Ec32 / CCAP1310/4</strain>
    </source>
</reference>
<dbReference type="OrthoDB" id="75724at2759"/>
<proteinExistence type="predicted"/>
<feature type="domain" description="CRAL-TRIO" evidence="2">
    <location>
        <begin position="261"/>
        <end position="409"/>
    </location>
</feature>
<dbReference type="InterPro" id="IPR001251">
    <property type="entry name" value="CRAL-TRIO_dom"/>
</dbReference>
<dbReference type="PANTHER" id="PTHR46277">
    <property type="entry name" value="OS03G0850700 PROTEIN"/>
    <property type="match status" value="1"/>
</dbReference>
<dbReference type="AlphaFoldDB" id="D7FNX5"/>
<dbReference type="InParanoid" id="D7FNX5"/>
<dbReference type="SMART" id="SM00516">
    <property type="entry name" value="SEC14"/>
    <property type="match status" value="1"/>
</dbReference>
<name>D7FNX5_ECTSI</name>
<dbReference type="SUPFAM" id="SSF52087">
    <property type="entry name" value="CRAL/TRIO domain"/>
    <property type="match status" value="1"/>
</dbReference>
<dbReference type="eggNOG" id="KOG1470">
    <property type="taxonomic scope" value="Eukaryota"/>
</dbReference>
<protein>
    <recommendedName>
        <fullName evidence="2">CRAL-TRIO domain-containing protein</fullName>
    </recommendedName>
</protein>
<gene>
    <name evidence="3" type="ORF">Esi_0183_0015</name>
</gene>
<dbReference type="PROSITE" id="PS50191">
    <property type="entry name" value="CRAL_TRIO"/>
    <property type="match status" value="1"/>
</dbReference>